<dbReference type="OrthoDB" id="3178272at2"/>
<dbReference type="Proteomes" id="UP000253817">
    <property type="component" value="Unassembled WGS sequence"/>
</dbReference>
<feature type="transmembrane region" description="Helical" evidence="4">
    <location>
        <begin position="376"/>
        <end position="396"/>
    </location>
</feature>
<dbReference type="Gene3D" id="1.10.10.10">
    <property type="entry name" value="Winged helix-like DNA-binding domain superfamily/Winged helix DNA-binding domain"/>
    <property type="match status" value="1"/>
</dbReference>
<feature type="transmembrane region" description="Helical" evidence="4">
    <location>
        <begin position="309"/>
        <end position="332"/>
    </location>
</feature>
<keyword evidence="1" id="KW-0805">Transcription regulation</keyword>
<comment type="caution">
    <text evidence="7">The sequence shown here is derived from an EMBL/GenBank/DDBJ whole genome shotgun (WGS) entry which is preliminary data.</text>
</comment>
<feature type="transmembrane region" description="Helical" evidence="4">
    <location>
        <begin position="143"/>
        <end position="161"/>
    </location>
</feature>
<dbReference type="Pfam" id="PF00196">
    <property type="entry name" value="GerE"/>
    <property type="match status" value="1"/>
</dbReference>
<feature type="transmembrane region" description="Helical" evidence="4">
    <location>
        <begin position="84"/>
        <end position="103"/>
    </location>
</feature>
<evidence type="ECO:0000313" key="6">
    <source>
        <dbReference type="EMBL" id="RDB65074.1"/>
    </source>
</evidence>
<organism evidence="7 9">
    <name type="scientific">Eggerthella sinensis</name>
    <dbReference type="NCBI Taxonomy" id="242230"/>
    <lineage>
        <taxon>Bacteria</taxon>
        <taxon>Bacillati</taxon>
        <taxon>Actinomycetota</taxon>
        <taxon>Coriobacteriia</taxon>
        <taxon>Eggerthellales</taxon>
        <taxon>Eggerthellaceae</taxon>
        <taxon>Eggerthella</taxon>
    </lineage>
</organism>
<keyword evidence="3" id="KW-0804">Transcription</keyword>
<dbReference type="PANTHER" id="PTHR44688">
    <property type="entry name" value="DNA-BINDING TRANSCRIPTIONAL ACTIVATOR DEVR_DOSR"/>
    <property type="match status" value="1"/>
</dbReference>
<feature type="transmembrane region" description="Helical" evidence="4">
    <location>
        <begin position="344"/>
        <end position="370"/>
    </location>
</feature>
<dbReference type="InterPro" id="IPR016032">
    <property type="entry name" value="Sig_transdc_resp-reg_C-effctor"/>
</dbReference>
<dbReference type="PRINTS" id="PR00038">
    <property type="entry name" value="HTHLUXR"/>
</dbReference>
<dbReference type="PROSITE" id="PS00622">
    <property type="entry name" value="HTH_LUXR_1"/>
    <property type="match status" value="1"/>
</dbReference>
<sequence>MNFNVLSGSSSWLAIVGASFFWSWMDHAMFGDALYFALTPGDGDLSRALSLAQTSFIVMLAASVAVFVVCALRARRAPATPWNMKATVVAAALGFAGNAAILVSASAGLAAPTVASAFVSGCAMAVLNVSWGRICVAQGPVKAMTHISGAWALGLVLNILAEGLTPVAEGVFIALLPLLSCALYMADARLQQVALYRVDEAAGDAPDRSTRPAPVQVLGVDVRFPLFILVFCIAFGLMCSFEIFSPSETAPSSVFDIVGLRGIVSLVFFVAGLTALARHMELLFNACLSFMVFGVVAMTIGLYTNDVQGLTRVFIPIGYAGFDILVWTLIAFYGSTTRTPSLRIIAVAMGAEQAGILGGQLIGTALGGAANAANNVVLMVLSYLLLIAVMGLARLCTVLWRRQRVDEANAMQVDDADGGGDAAGDADGEGDAAGDAHLDRFADSYGLTKRERDIFALFAEGRSAPYIAEMLVLSENTVKTHLRHIYTKCNLHNRQELLDAIEAFKQ</sequence>
<keyword evidence="4" id="KW-0472">Membrane</keyword>
<dbReference type="EMBL" id="PPTT01000042">
    <property type="protein sequence ID" value="RDB65074.1"/>
    <property type="molecule type" value="Genomic_DNA"/>
</dbReference>
<feature type="transmembrane region" description="Helical" evidence="4">
    <location>
        <begin position="50"/>
        <end position="72"/>
    </location>
</feature>
<keyword evidence="8" id="KW-1185">Reference proteome</keyword>
<evidence type="ECO:0000313" key="7">
    <source>
        <dbReference type="EMBL" id="RNM39407.1"/>
    </source>
</evidence>
<reference evidence="7" key="3">
    <citation type="journal article" date="2019" name="Microbiol. Resour. Announc.">
        <title>Draft Genome Sequences of Type Strains of Gordonibacter faecihominis, Paraeggerthella hongkongensis, Parvibacter caecicola,Slackia equolifaciens, Slackia faecicanis, and Slackia isoflavoniconvertens.</title>
        <authorList>
            <person name="Danylec N."/>
            <person name="Stoll D.A."/>
            <person name="Dotsch A."/>
            <person name="Huch M."/>
        </authorList>
    </citation>
    <scope>NUCLEOTIDE SEQUENCE</scope>
    <source>
        <strain evidence="7">DSM 16107</strain>
    </source>
</reference>
<feature type="transmembrane region" description="Helical" evidence="4">
    <location>
        <begin position="226"/>
        <end position="245"/>
    </location>
</feature>
<dbReference type="InterPro" id="IPR000792">
    <property type="entry name" value="Tscrpt_reg_LuxR_C"/>
</dbReference>
<evidence type="ECO:0000256" key="3">
    <source>
        <dbReference type="ARBA" id="ARBA00023163"/>
    </source>
</evidence>
<dbReference type="EMBL" id="QICC01000126">
    <property type="protein sequence ID" value="RNM39407.1"/>
    <property type="molecule type" value="Genomic_DNA"/>
</dbReference>
<feature type="transmembrane region" description="Helical" evidence="4">
    <location>
        <begin position="283"/>
        <end position="303"/>
    </location>
</feature>
<keyword evidence="4" id="KW-1133">Transmembrane helix</keyword>
<name>A0A3N0IRC5_9ACTN</name>
<dbReference type="PANTHER" id="PTHR44688:SF16">
    <property type="entry name" value="DNA-BINDING TRANSCRIPTIONAL ACTIVATOR DEVR_DOSR"/>
    <property type="match status" value="1"/>
</dbReference>
<reference evidence="6 8" key="1">
    <citation type="journal article" date="2018" name="Elife">
        <title>Discovery and characterization of a prevalent human gut bacterial enzyme sufficient for the inactivation of a family of plant toxins.</title>
        <authorList>
            <person name="Koppel N."/>
            <person name="Bisanz J.E."/>
            <person name="Pandelia M.E."/>
            <person name="Turnbaugh P.J."/>
            <person name="Balskus E.P."/>
        </authorList>
    </citation>
    <scope>NUCLEOTIDE SEQUENCE [LARGE SCALE GENOMIC DNA]</scope>
    <source>
        <strain evidence="6 8">DSM 16107</strain>
    </source>
</reference>
<feature type="transmembrane region" description="Helical" evidence="4">
    <location>
        <begin position="257"/>
        <end position="276"/>
    </location>
</feature>
<dbReference type="GO" id="GO:0003677">
    <property type="term" value="F:DNA binding"/>
    <property type="evidence" value="ECO:0007669"/>
    <property type="project" value="UniProtKB-KW"/>
</dbReference>
<protein>
    <recommendedName>
        <fullName evidence="5">HTH luxR-type domain-containing protein</fullName>
    </recommendedName>
</protein>
<dbReference type="GO" id="GO:0006355">
    <property type="term" value="P:regulation of DNA-templated transcription"/>
    <property type="evidence" value="ECO:0007669"/>
    <property type="project" value="InterPro"/>
</dbReference>
<dbReference type="AlphaFoldDB" id="A0A3N0IRC5"/>
<dbReference type="PROSITE" id="PS50043">
    <property type="entry name" value="HTH_LUXR_2"/>
    <property type="match status" value="1"/>
</dbReference>
<gene>
    <name evidence="6" type="ORF">C1876_16310</name>
    <name evidence="7" type="ORF">DMP09_16685</name>
</gene>
<feature type="transmembrane region" description="Helical" evidence="4">
    <location>
        <begin position="12"/>
        <end position="30"/>
    </location>
</feature>
<dbReference type="SUPFAM" id="SSF46894">
    <property type="entry name" value="C-terminal effector domain of the bipartite response regulators"/>
    <property type="match status" value="1"/>
</dbReference>
<reference evidence="9" key="2">
    <citation type="submission" date="2018-05" db="EMBL/GenBank/DDBJ databases">
        <title>Genome Sequencing of selected type strains of the family Eggerthellaceae.</title>
        <authorList>
            <person name="Danylec N."/>
            <person name="Stoll D.A."/>
            <person name="Doetsch A."/>
            <person name="Huch M."/>
        </authorList>
    </citation>
    <scope>NUCLEOTIDE SEQUENCE [LARGE SCALE GENOMIC DNA]</scope>
    <source>
        <strain evidence="9">DSM 16107</strain>
    </source>
</reference>
<dbReference type="InterPro" id="IPR036388">
    <property type="entry name" value="WH-like_DNA-bd_sf"/>
</dbReference>
<feature type="transmembrane region" description="Helical" evidence="4">
    <location>
        <begin position="167"/>
        <end position="186"/>
    </location>
</feature>
<feature type="domain" description="HTH luxR-type" evidence="5">
    <location>
        <begin position="440"/>
        <end position="505"/>
    </location>
</feature>
<dbReference type="RefSeq" id="WP_114547780.1">
    <property type="nucleotide sequence ID" value="NZ_PPTT01000042.1"/>
</dbReference>
<evidence type="ECO:0000313" key="9">
    <source>
        <dbReference type="Proteomes" id="UP000270112"/>
    </source>
</evidence>
<dbReference type="CDD" id="cd06170">
    <property type="entry name" value="LuxR_C_like"/>
    <property type="match status" value="1"/>
</dbReference>
<keyword evidence="4" id="KW-0812">Transmembrane</keyword>
<evidence type="ECO:0000256" key="4">
    <source>
        <dbReference type="SAM" id="Phobius"/>
    </source>
</evidence>
<dbReference type="Proteomes" id="UP000270112">
    <property type="component" value="Unassembled WGS sequence"/>
</dbReference>
<accession>A0A3N0IRC5</accession>
<keyword evidence="2" id="KW-0238">DNA-binding</keyword>
<feature type="transmembrane region" description="Helical" evidence="4">
    <location>
        <begin position="109"/>
        <end position="131"/>
    </location>
</feature>
<dbReference type="SMART" id="SM00421">
    <property type="entry name" value="HTH_LUXR"/>
    <property type="match status" value="1"/>
</dbReference>
<evidence type="ECO:0000256" key="2">
    <source>
        <dbReference type="ARBA" id="ARBA00023125"/>
    </source>
</evidence>
<proteinExistence type="predicted"/>
<evidence type="ECO:0000256" key="1">
    <source>
        <dbReference type="ARBA" id="ARBA00023015"/>
    </source>
</evidence>
<evidence type="ECO:0000313" key="8">
    <source>
        <dbReference type="Proteomes" id="UP000253817"/>
    </source>
</evidence>
<evidence type="ECO:0000259" key="5">
    <source>
        <dbReference type="PROSITE" id="PS50043"/>
    </source>
</evidence>